<proteinExistence type="predicted"/>
<dbReference type="EMBL" id="VXIV02001643">
    <property type="protein sequence ID" value="KAF6031033.1"/>
    <property type="molecule type" value="Genomic_DNA"/>
</dbReference>
<dbReference type="GO" id="GO:0005737">
    <property type="term" value="C:cytoplasm"/>
    <property type="evidence" value="ECO:0007669"/>
    <property type="project" value="TreeGrafter"/>
</dbReference>
<dbReference type="InterPro" id="IPR001452">
    <property type="entry name" value="SH3_domain"/>
</dbReference>
<reference evidence="6" key="1">
    <citation type="submission" date="2020-06" db="EMBL/GenBank/DDBJ databases">
        <title>Draft genome of Bugula neritina, a colonial animal packing powerful symbionts and potential medicines.</title>
        <authorList>
            <person name="Rayko M."/>
        </authorList>
    </citation>
    <scope>NUCLEOTIDE SEQUENCE [LARGE SCALE GENOMIC DNA]</scope>
    <source>
        <strain evidence="6">Kwan_BN1</strain>
    </source>
</reference>
<dbReference type="PANTHER" id="PTHR46026">
    <property type="entry name" value="RHO-TYPE GUANINE NUCLEOTIDE EXCHANGE FACTOR, ISOFORM F"/>
    <property type="match status" value="1"/>
</dbReference>
<protein>
    <submittedName>
        <fullName evidence="6">ARHGEF7</fullName>
    </submittedName>
</protein>
<name>A0A7J7JYL8_BUGNE</name>
<dbReference type="CDD" id="cd11877">
    <property type="entry name" value="SH3_PIX"/>
    <property type="match status" value="1"/>
</dbReference>
<feature type="region of interest" description="Disordered" evidence="3">
    <location>
        <begin position="472"/>
        <end position="499"/>
    </location>
</feature>
<organism evidence="6 7">
    <name type="scientific">Bugula neritina</name>
    <name type="common">Brown bryozoan</name>
    <name type="synonym">Sertularia neritina</name>
    <dbReference type="NCBI Taxonomy" id="10212"/>
    <lineage>
        <taxon>Eukaryota</taxon>
        <taxon>Metazoa</taxon>
        <taxon>Spiralia</taxon>
        <taxon>Lophotrochozoa</taxon>
        <taxon>Bryozoa</taxon>
        <taxon>Gymnolaemata</taxon>
        <taxon>Cheilostomatida</taxon>
        <taxon>Flustrina</taxon>
        <taxon>Buguloidea</taxon>
        <taxon>Bugulidae</taxon>
        <taxon>Bugula</taxon>
    </lineage>
</organism>
<dbReference type="SUPFAM" id="SSF48065">
    <property type="entry name" value="DBL homology domain (DH-domain)"/>
    <property type="match status" value="1"/>
</dbReference>
<accession>A0A7J7JYL8</accession>
<dbReference type="PANTHER" id="PTHR46026:SF1">
    <property type="entry name" value="RHO-TYPE GUANINE NUCLEOTIDE EXCHANGE FACTOR, ISOFORM F"/>
    <property type="match status" value="1"/>
</dbReference>
<dbReference type="Pfam" id="PF14604">
    <property type="entry name" value="SH3_9"/>
    <property type="match status" value="1"/>
</dbReference>
<dbReference type="AlphaFoldDB" id="A0A7J7JYL8"/>
<dbReference type="OrthoDB" id="443981at2759"/>
<dbReference type="InterPro" id="IPR000219">
    <property type="entry name" value="DH_dom"/>
</dbReference>
<dbReference type="Pfam" id="PF16614">
    <property type="entry name" value="RhoGEF67_u2"/>
    <property type="match status" value="1"/>
</dbReference>
<keyword evidence="7" id="KW-1185">Reference proteome</keyword>
<dbReference type="PRINTS" id="PR00452">
    <property type="entry name" value="SH3DOMAIN"/>
</dbReference>
<feature type="domain" description="SH3" evidence="4">
    <location>
        <begin position="13"/>
        <end position="72"/>
    </location>
</feature>
<evidence type="ECO:0000313" key="6">
    <source>
        <dbReference type="EMBL" id="KAF6031033.1"/>
    </source>
</evidence>
<evidence type="ECO:0000259" key="5">
    <source>
        <dbReference type="PROSITE" id="PS50010"/>
    </source>
</evidence>
<dbReference type="SMART" id="SM00326">
    <property type="entry name" value="SH3"/>
    <property type="match status" value="1"/>
</dbReference>
<dbReference type="PROSITE" id="PS50002">
    <property type="entry name" value="SH3"/>
    <property type="match status" value="1"/>
</dbReference>
<dbReference type="FunFam" id="2.30.30.40:FF:000072">
    <property type="entry name" value="Unconventional Myosin IB"/>
    <property type="match status" value="1"/>
</dbReference>
<dbReference type="SMART" id="SM00325">
    <property type="entry name" value="RhoGEF"/>
    <property type="match status" value="1"/>
</dbReference>
<dbReference type="SUPFAM" id="SSF50729">
    <property type="entry name" value="PH domain-like"/>
    <property type="match status" value="1"/>
</dbReference>
<evidence type="ECO:0000256" key="2">
    <source>
        <dbReference type="PROSITE-ProRule" id="PRU00192"/>
    </source>
</evidence>
<gene>
    <name evidence="6" type="ORF">EB796_010662</name>
</gene>
<dbReference type="Gene3D" id="1.20.900.10">
    <property type="entry name" value="Dbl homology (DH) domain"/>
    <property type="match status" value="1"/>
</dbReference>
<keyword evidence="1 2" id="KW-0728">SH3 domain</keyword>
<dbReference type="Proteomes" id="UP000593567">
    <property type="component" value="Unassembled WGS sequence"/>
</dbReference>
<dbReference type="Gene3D" id="2.30.29.30">
    <property type="entry name" value="Pleckstrin-homology domain (PH domain)/Phosphotyrosine-binding domain (PTB)"/>
    <property type="match status" value="1"/>
</dbReference>
<dbReference type="InterPro" id="IPR035899">
    <property type="entry name" value="DBL_dom_sf"/>
</dbReference>
<sequence>MPVLASLSESMEGGIRSARAKYAFKATNNDELSFQKGDTITLTQPIDGGWWEGTLSGKTGWFPSNYVIELQTDESALSPSSNQINSLTDIPVKEQHHLLVTKHIVESEGEYVTELQNFIKQYLKPLQSADIMTSHEYSTFCGNLTDLVSFHQRFLTSLTDCGRLSVAQQKIGGLFLSHASQLQSIYHSYASNHPLCVSLVSQYKEKLSSFVESHGATTPGHQVLISHFSAPFRRLDKYPALLKELERHIDDAHIDRGDTQRAIHVYRELHAVAVDTRKDKEMELEVLSADIKSWEGEDLPSLGDVKLSAHVKIHSEENSTTSDRIILMFPACILMVSVSTRQSYCYQGKLMLGGLKVKQLEDTDNYSNALQLSGTMIEELIIAFNSKSKQLSWFDYITKISSQQNEEVEIVSKPKSVTSSTMPPQVTSKARVQTISNSAKTAQVIDSYDRLGFNSPKIWSLSCLRPLPPSRPQFLSRDDTKSPKLQRKASTLGRRKNSVDDSKVLQEDAKILKVIECYCTSARTRHTVNSCKL</sequence>
<dbReference type="SUPFAM" id="SSF50044">
    <property type="entry name" value="SH3-domain"/>
    <property type="match status" value="1"/>
</dbReference>
<comment type="caution">
    <text evidence="6">The sequence shown here is derived from an EMBL/GenBank/DDBJ whole genome shotgun (WGS) entry which is preliminary data.</text>
</comment>
<dbReference type="CDD" id="cd00160">
    <property type="entry name" value="RhoGEF"/>
    <property type="match status" value="1"/>
</dbReference>
<feature type="domain" description="DH" evidence="5">
    <location>
        <begin position="96"/>
        <end position="269"/>
    </location>
</feature>
<evidence type="ECO:0000256" key="3">
    <source>
        <dbReference type="SAM" id="MobiDB-lite"/>
    </source>
</evidence>
<dbReference type="PROSITE" id="PS50010">
    <property type="entry name" value="DH_2"/>
    <property type="match status" value="1"/>
</dbReference>
<evidence type="ECO:0000256" key="1">
    <source>
        <dbReference type="ARBA" id="ARBA00022443"/>
    </source>
</evidence>
<evidence type="ECO:0000259" key="4">
    <source>
        <dbReference type="PROSITE" id="PS50002"/>
    </source>
</evidence>
<dbReference type="InterPro" id="IPR036028">
    <property type="entry name" value="SH3-like_dom_sf"/>
</dbReference>
<dbReference type="GO" id="GO:0005085">
    <property type="term" value="F:guanyl-nucleotide exchange factor activity"/>
    <property type="evidence" value="ECO:0007669"/>
    <property type="project" value="InterPro"/>
</dbReference>
<dbReference type="InterPro" id="IPR011993">
    <property type="entry name" value="PH-like_dom_sf"/>
</dbReference>
<dbReference type="Gene3D" id="2.30.30.40">
    <property type="entry name" value="SH3 Domains"/>
    <property type="match status" value="1"/>
</dbReference>
<dbReference type="Pfam" id="PF00621">
    <property type="entry name" value="RhoGEF"/>
    <property type="match status" value="1"/>
</dbReference>
<evidence type="ECO:0000313" key="7">
    <source>
        <dbReference type="Proteomes" id="UP000593567"/>
    </source>
</evidence>